<feature type="signal peptide" evidence="1">
    <location>
        <begin position="1"/>
        <end position="18"/>
    </location>
</feature>
<dbReference type="EMBL" id="BQKY01000011">
    <property type="protein sequence ID" value="GJN92350.1"/>
    <property type="molecule type" value="Genomic_DNA"/>
</dbReference>
<evidence type="ECO:0000313" key="3">
    <source>
        <dbReference type="Proteomes" id="UP001342314"/>
    </source>
</evidence>
<keyword evidence="1" id="KW-0732">Signal</keyword>
<gene>
    <name evidence="2" type="ORF">Rhopal_005380-T1</name>
</gene>
<evidence type="ECO:0000313" key="2">
    <source>
        <dbReference type="EMBL" id="GJN92350.1"/>
    </source>
</evidence>
<accession>A0AAV5GR24</accession>
<dbReference type="AlphaFoldDB" id="A0AAV5GR24"/>
<proteinExistence type="predicted"/>
<name>A0AAV5GR24_9BASI</name>
<reference evidence="2 3" key="1">
    <citation type="submission" date="2021-12" db="EMBL/GenBank/DDBJ databases">
        <title>High titer production of polyol ester of fatty acids by Rhodotorula paludigena BS15 towards product separation-free biomass refinery.</title>
        <authorList>
            <person name="Mano J."/>
            <person name="Ono H."/>
            <person name="Tanaka T."/>
            <person name="Naito K."/>
            <person name="Sushida H."/>
            <person name="Ike M."/>
            <person name="Tokuyasu K."/>
            <person name="Kitaoka M."/>
        </authorList>
    </citation>
    <scope>NUCLEOTIDE SEQUENCE [LARGE SCALE GENOMIC DNA]</scope>
    <source>
        <strain evidence="2 3">BS15</strain>
    </source>
</reference>
<keyword evidence="3" id="KW-1185">Reference proteome</keyword>
<feature type="chain" id="PRO_5043506826" evidence="1">
    <location>
        <begin position="19"/>
        <end position="115"/>
    </location>
</feature>
<protein>
    <submittedName>
        <fullName evidence="2">Uncharacterized protein</fullName>
    </submittedName>
</protein>
<organism evidence="2 3">
    <name type="scientific">Rhodotorula paludigena</name>
    <dbReference type="NCBI Taxonomy" id="86838"/>
    <lineage>
        <taxon>Eukaryota</taxon>
        <taxon>Fungi</taxon>
        <taxon>Dikarya</taxon>
        <taxon>Basidiomycota</taxon>
        <taxon>Pucciniomycotina</taxon>
        <taxon>Microbotryomycetes</taxon>
        <taxon>Sporidiobolales</taxon>
        <taxon>Sporidiobolaceae</taxon>
        <taxon>Rhodotorula</taxon>
    </lineage>
</organism>
<dbReference type="Proteomes" id="UP001342314">
    <property type="component" value="Unassembled WGS sequence"/>
</dbReference>
<sequence>MRFSALALLAFAAPAVLAVSVRDRVQDVAVEVQDQLTFAADGAVHGFDNPDDPCPDLVVRCIRDGNVIGDIGEKSFCHKGGLKCRQCHTKINTAECNTKYLKDCATKCEAVGSPI</sequence>
<evidence type="ECO:0000256" key="1">
    <source>
        <dbReference type="SAM" id="SignalP"/>
    </source>
</evidence>
<comment type="caution">
    <text evidence="2">The sequence shown here is derived from an EMBL/GenBank/DDBJ whole genome shotgun (WGS) entry which is preliminary data.</text>
</comment>